<dbReference type="InterPro" id="IPR027417">
    <property type="entry name" value="P-loop_NTPase"/>
</dbReference>
<keyword evidence="2" id="KW-1185">Reference proteome</keyword>
<gene>
    <name evidence="1" type="ORF">HD596_006248</name>
</gene>
<dbReference type="EMBL" id="JACHMB010000001">
    <property type="protein sequence ID" value="MBB5779492.1"/>
    <property type="molecule type" value="Genomic_DNA"/>
</dbReference>
<comment type="caution">
    <text evidence="1">The sequence shown here is derived from an EMBL/GenBank/DDBJ whole genome shotgun (WGS) entry which is preliminary data.</text>
</comment>
<dbReference type="GO" id="GO:0016301">
    <property type="term" value="F:kinase activity"/>
    <property type="evidence" value="ECO:0007669"/>
    <property type="project" value="UniProtKB-KW"/>
</dbReference>
<dbReference type="AlphaFoldDB" id="A0A7W9G972"/>
<dbReference type="Proteomes" id="UP000579153">
    <property type="component" value="Unassembled WGS sequence"/>
</dbReference>
<reference evidence="1 2" key="1">
    <citation type="submission" date="2020-08" db="EMBL/GenBank/DDBJ databases">
        <title>Sequencing the genomes of 1000 actinobacteria strains.</title>
        <authorList>
            <person name="Klenk H.-P."/>
        </authorList>
    </citation>
    <scope>NUCLEOTIDE SEQUENCE [LARGE SCALE GENOMIC DNA]</scope>
    <source>
        <strain evidence="1 2">DSM 45507</strain>
    </source>
</reference>
<evidence type="ECO:0000313" key="1">
    <source>
        <dbReference type="EMBL" id="MBB5779492.1"/>
    </source>
</evidence>
<proteinExistence type="predicted"/>
<evidence type="ECO:0000313" key="2">
    <source>
        <dbReference type="Proteomes" id="UP000579153"/>
    </source>
</evidence>
<dbReference type="CDD" id="cd00267">
    <property type="entry name" value="ABC_ATPase"/>
    <property type="match status" value="1"/>
</dbReference>
<sequence>MRFPSGSLVILTGLPGAGKTTLLRRLYGLHGAESLPVTVGTVVVIDTYQSKQHWNERLGWAPGPLRRAVVFVTHLSRIRRALALGHSIIAHNRGCAPYVLRGFAWLARRHRASFHLLLLDAPAEEALAGQVARGRVVAPRTFARHQRRWESLSARVKSGDPGPAAGAFIVDRVQAGLLQEIAFDRTPTPTR</sequence>
<keyword evidence="1" id="KW-0418">Kinase</keyword>
<dbReference type="RefSeq" id="WP_221519598.1">
    <property type="nucleotide sequence ID" value="NZ_JACHMB010000001.1"/>
</dbReference>
<dbReference type="Gene3D" id="3.40.50.300">
    <property type="entry name" value="P-loop containing nucleotide triphosphate hydrolases"/>
    <property type="match status" value="1"/>
</dbReference>
<organism evidence="1 2">
    <name type="scientific">Nonomuraea jabiensis</name>
    <dbReference type="NCBI Taxonomy" id="882448"/>
    <lineage>
        <taxon>Bacteria</taxon>
        <taxon>Bacillati</taxon>
        <taxon>Actinomycetota</taxon>
        <taxon>Actinomycetes</taxon>
        <taxon>Streptosporangiales</taxon>
        <taxon>Streptosporangiaceae</taxon>
        <taxon>Nonomuraea</taxon>
    </lineage>
</organism>
<dbReference type="SUPFAM" id="SSF52540">
    <property type="entry name" value="P-loop containing nucleoside triphosphate hydrolases"/>
    <property type="match status" value="1"/>
</dbReference>
<dbReference type="Pfam" id="PF13671">
    <property type="entry name" value="AAA_33"/>
    <property type="match status" value="1"/>
</dbReference>
<name>A0A7W9G972_9ACTN</name>
<keyword evidence="1" id="KW-0808">Transferase</keyword>
<protein>
    <submittedName>
        <fullName evidence="1">Putative kinase</fullName>
    </submittedName>
</protein>
<accession>A0A7W9G972</accession>